<comment type="caution">
    <text evidence="3">The sequence shown here is derived from an EMBL/GenBank/DDBJ whole genome shotgun (WGS) entry which is preliminary data.</text>
</comment>
<sequence length="263" mass="28671">MRAPNAFVAAIVLSLLAATVPAKAQTPLMEGIQIGLSTDNVSITAGFSGADLTIFGSLENPDPLVARQGRYDVIVVLEGPPRPVVVRRKDRVLGVWVNLDSETFENVPMSYSVATTRPLQDITEPNSYRQLSLGASNLYMQPADAGDSPATIEEFTAALRERKSATGLYSENVGGVQFLSQNLFRATVRLAPNVPVGTHKARAFLFKSGVFIKESSAQLEIRKSGFEQSIFRVAHNYSFLYGIFAISLAMLTGWLGRVIFRKD</sequence>
<dbReference type="NCBIfam" id="TIGR02186">
    <property type="entry name" value="alph_Pro_TM"/>
    <property type="match status" value="1"/>
</dbReference>
<name>A0ABV7N2Z8_9HYPH</name>
<evidence type="ECO:0000256" key="1">
    <source>
        <dbReference type="SAM" id="Phobius"/>
    </source>
</evidence>
<dbReference type="Pfam" id="PF09608">
    <property type="entry name" value="Alph_Pro_TM"/>
    <property type="match status" value="1"/>
</dbReference>
<dbReference type="EMBL" id="JBHRVD010000001">
    <property type="protein sequence ID" value="MFC3327509.1"/>
    <property type="molecule type" value="Genomic_DNA"/>
</dbReference>
<organism evidence="3 4">
    <name type="scientific">Mesorhizobium cantuariense</name>
    <dbReference type="NCBI Taxonomy" id="1300275"/>
    <lineage>
        <taxon>Bacteria</taxon>
        <taxon>Pseudomonadati</taxon>
        <taxon>Pseudomonadota</taxon>
        <taxon>Alphaproteobacteria</taxon>
        <taxon>Hyphomicrobiales</taxon>
        <taxon>Phyllobacteriaceae</taxon>
        <taxon>Mesorhizobium</taxon>
    </lineage>
</organism>
<keyword evidence="1" id="KW-0812">Transmembrane</keyword>
<dbReference type="InterPro" id="IPR019088">
    <property type="entry name" value="CHP02186-rel_TM"/>
</dbReference>
<keyword evidence="1" id="KW-1133">Transmembrane helix</keyword>
<accession>A0ABV7N2Z8</accession>
<evidence type="ECO:0000313" key="3">
    <source>
        <dbReference type="EMBL" id="MFC3327509.1"/>
    </source>
</evidence>
<gene>
    <name evidence="3" type="ORF">ACFOJ9_37975</name>
</gene>
<feature type="signal peptide" evidence="2">
    <location>
        <begin position="1"/>
        <end position="24"/>
    </location>
</feature>
<feature type="transmembrane region" description="Helical" evidence="1">
    <location>
        <begin position="239"/>
        <end position="260"/>
    </location>
</feature>
<keyword evidence="1" id="KW-0472">Membrane</keyword>
<protein>
    <submittedName>
        <fullName evidence="3">TIGR02186 family protein</fullName>
    </submittedName>
</protein>
<proteinExistence type="predicted"/>
<reference evidence="4" key="1">
    <citation type="journal article" date="2019" name="Int. J. Syst. Evol. Microbiol.">
        <title>The Global Catalogue of Microorganisms (GCM) 10K type strain sequencing project: providing services to taxonomists for standard genome sequencing and annotation.</title>
        <authorList>
            <consortium name="The Broad Institute Genomics Platform"/>
            <consortium name="The Broad Institute Genome Sequencing Center for Infectious Disease"/>
            <person name="Wu L."/>
            <person name="Ma J."/>
        </authorList>
    </citation>
    <scope>NUCLEOTIDE SEQUENCE [LARGE SCALE GENOMIC DNA]</scope>
    <source>
        <strain evidence="4">ICMP 19515</strain>
    </source>
</reference>
<dbReference type="Proteomes" id="UP001595648">
    <property type="component" value="Unassembled WGS sequence"/>
</dbReference>
<dbReference type="RefSeq" id="WP_378987255.1">
    <property type="nucleotide sequence ID" value="NZ_JBHRVD010000001.1"/>
</dbReference>
<evidence type="ECO:0000313" key="4">
    <source>
        <dbReference type="Proteomes" id="UP001595648"/>
    </source>
</evidence>
<feature type="chain" id="PRO_5046287705" evidence="2">
    <location>
        <begin position="25"/>
        <end position="263"/>
    </location>
</feature>
<evidence type="ECO:0000256" key="2">
    <source>
        <dbReference type="SAM" id="SignalP"/>
    </source>
</evidence>
<keyword evidence="4" id="KW-1185">Reference proteome</keyword>
<keyword evidence="2" id="KW-0732">Signal</keyword>